<dbReference type="Pfam" id="PF02563">
    <property type="entry name" value="Poly_export"/>
    <property type="match status" value="1"/>
</dbReference>
<gene>
    <name evidence="17" type="ORF">SCABRO_01648</name>
</gene>
<keyword evidence="8" id="KW-0625">Polysaccharide transport</keyword>
<reference evidence="17 18" key="1">
    <citation type="submission" date="2014-10" db="EMBL/GenBank/DDBJ databases">
        <title>Draft genome of anammox bacterium scalindua brodae, obtained using differential coverage binning of sequence data from two enrichment reactors.</title>
        <authorList>
            <person name="Speth D.R."/>
            <person name="Russ L."/>
            <person name="Kartal B."/>
            <person name="Op den Camp H.J."/>
            <person name="Dutilh B.E."/>
            <person name="Jetten M.S."/>
        </authorList>
    </citation>
    <scope>NUCLEOTIDE SEQUENCE [LARGE SCALE GENOMIC DNA]</scope>
    <source>
        <strain evidence="17">RU1</strain>
    </source>
</reference>
<evidence type="ECO:0000256" key="9">
    <source>
        <dbReference type="ARBA" id="ARBA00023065"/>
    </source>
</evidence>
<sequence length="238" mass="26376">MILLVIIMFSGCTLNKNSGLQTANIMKMNIPDTDNTYILGVGDKISVKFYYNEKLNDDVVIRSDGKITLQLIDDIKIAGLSTMQVDELLTSRFADIIESPELSVIVKEAVSQKIYVGGEVVTPTLIPIRGQLRILDTVILAGGTKESAKLDSIILLRNNSSGEPEIYSVNLKEIINGNIPDINLRSQDVVYVPKSTLAKVEFYKEHLYGFIPRNVQVNLQYDLRPSANDVKTFNPGSP</sequence>
<keyword evidence="4" id="KW-1134">Transmembrane beta strand</keyword>
<dbReference type="EMBL" id="JRYO01000116">
    <property type="protein sequence ID" value="KHE92595.1"/>
    <property type="molecule type" value="Genomic_DNA"/>
</dbReference>
<evidence type="ECO:0000256" key="10">
    <source>
        <dbReference type="ARBA" id="ARBA00023114"/>
    </source>
</evidence>
<evidence type="ECO:0000256" key="4">
    <source>
        <dbReference type="ARBA" id="ARBA00022452"/>
    </source>
</evidence>
<evidence type="ECO:0000256" key="11">
    <source>
        <dbReference type="ARBA" id="ARBA00023136"/>
    </source>
</evidence>
<name>A0A0B0EPL4_9BACT</name>
<evidence type="ECO:0000256" key="1">
    <source>
        <dbReference type="ARBA" id="ARBA00004571"/>
    </source>
</evidence>
<keyword evidence="11" id="KW-0472">Membrane</keyword>
<feature type="domain" description="SLBB" evidence="16">
    <location>
        <begin position="112"/>
        <end position="192"/>
    </location>
</feature>
<evidence type="ECO:0000259" key="15">
    <source>
        <dbReference type="Pfam" id="PF02563"/>
    </source>
</evidence>
<keyword evidence="12" id="KW-0564">Palmitate</keyword>
<keyword evidence="5" id="KW-0762">Sugar transport</keyword>
<evidence type="ECO:0000256" key="8">
    <source>
        <dbReference type="ARBA" id="ARBA00023047"/>
    </source>
</evidence>
<dbReference type="AlphaFoldDB" id="A0A0B0EPL4"/>
<dbReference type="Proteomes" id="UP000030652">
    <property type="component" value="Unassembled WGS sequence"/>
</dbReference>
<evidence type="ECO:0000256" key="5">
    <source>
        <dbReference type="ARBA" id="ARBA00022597"/>
    </source>
</evidence>
<evidence type="ECO:0000256" key="7">
    <source>
        <dbReference type="ARBA" id="ARBA00022729"/>
    </source>
</evidence>
<dbReference type="eggNOG" id="COG1596">
    <property type="taxonomic scope" value="Bacteria"/>
</dbReference>
<dbReference type="PANTHER" id="PTHR33619">
    <property type="entry name" value="POLYSACCHARIDE EXPORT PROTEIN GFCE-RELATED"/>
    <property type="match status" value="1"/>
</dbReference>
<proteinExistence type="inferred from homology"/>
<comment type="caution">
    <text evidence="17">The sequence shown here is derived from an EMBL/GenBank/DDBJ whole genome shotgun (WGS) entry which is preliminary data.</text>
</comment>
<dbReference type="GO" id="GO:0009279">
    <property type="term" value="C:cell outer membrane"/>
    <property type="evidence" value="ECO:0007669"/>
    <property type="project" value="UniProtKB-SubCell"/>
</dbReference>
<keyword evidence="9" id="KW-0406">Ion transport</keyword>
<keyword evidence="13" id="KW-0998">Cell outer membrane</keyword>
<dbReference type="GO" id="GO:0015288">
    <property type="term" value="F:porin activity"/>
    <property type="evidence" value="ECO:0007669"/>
    <property type="project" value="UniProtKB-KW"/>
</dbReference>
<evidence type="ECO:0000256" key="6">
    <source>
        <dbReference type="ARBA" id="ARBA00022692"/>
    </source>
</evidence>
<evidence type="ECO:0000256" key="2">
    <source>
        <dbReference type="ARBA" id="ARBA00009450"/>
    </source>
</evidence>
<evidence type="ECO:0000313" key="18">
    <source>
        <dbReference type="Proteomes" id="UP000030652"/>
    </source>
</evidence>
<dbReference type="Pfam" id="PF22461">
    <property type="entry name" value="SLBB_2"/>
    <property type="match status" value="1"/>
</dbReference>
<dbReference type="PANTHER" id="PTHR33619:SF3">
    <property type="entry name" value="POLYSACCHARIDE EXPORT PROTEIN GFCE-RELATED"/>
    <property type="match status" value="1"/>
</dbReference>
<accession>A0A0B0EPL4</accession>
<evidence type="ECO:0000256" key="13">
    <source>
        <dbReference type="ARBA" id="ARBA00023237"/>
    </source>
</evidence>
<organism evidence="17 18">
    <name type="scientific">Candidatus Scalindua brodae</name>
    <dbReference type="NCBI Taxonomy" id="237368"/>
    <lineage>
        <taxon>Bacteria</taxon>
        <taxon>Pseudomonadati</taxon>
        <taxon>Planctomycetota</taxon>
        <taxon>Candidatus Brocadiia</taxon>
        <taxon>Candidatus Brocadiales</taxon>
        <taxon>Candidatus Scalinduaceae</taxon>
        <taxon>Candidatus Scalindua</taxon>
    </lineage>
</organism>
<keyword evidence="6" id="KW-0812">Transmembrane</keyword>
<dbReference type="Gene3D" id="3.30.1950.10">
    <property type="entry name" value="wza like domain"/>
    <property type="match status" value="1"/>
</dbReference>
<dbReference type="GO" id="GO:0015159">
    <property type="term" value="F:polysaccharide transmembrane transporter activity"/>
    <property type="evidence" value="ECO:0007669"/>
    <property type="project" value="InterPro"/>
</dbReference>
<evidence type="ECO:0000256" key="14">
    <source>
        <dbReference type="ARBA" id="ARBA00023288"/>
    </source>
</evidence>
<dbReference type="Gene3D" id="3.10.560.10">
    <property type="entry name" value="Outer membrane lipoprotein wza domain like"/>
    <property type="match status" value="1"/>
</dbReference>
<keyword evidence="14" id="KW-0449">Lipoprotein</keyword>
<comment type="similarity">
    <text evidence="2">Belongs to the BexD/CtrA/VexA family.</text>
</comment>
<keyword evidence="10" id="KW-0626">Porin</keyword>
<dbReference type="GO" id="GO:0006811">
    <property type="term" value="P:monoatomic ion transport"/>
    <property type="evidence" value="ECO:0007669"/>
    <property type="project" value="UniProtKB-KW"/>
</dbReference>
<evidence type="ECO:0000256" key="3">
    <source>
        <dbReference type="ARBA" id="ARBA00022448"/>
    </source>
</evidence>
<dbReference type="InterPro" id="IPR054765">
    <property type="entry name" value="SLBB_dom"/>
</dbReference>
<dbReference type="InterPro" id="IPR049712">
    <property type="entry name" value="Poly_export"/>
</dbReference>
<feature type="domain" description="Polysaccharide export protein N-terminal" evidence="15">
    <location>
        <begin position="33"/>
        <end position="107"/>
    </location>
</feature>
<keyword evidence="7" id="KW-0732">Signal</keyword>
<evidence type="ECO:0000256" key="12">
    <source>
        <dbReference type="ARBA" id="ARBA00023139"/>
    </source>
</evidence>
<comment type="subcellular location">
    <subcellularLocation>
        <location evidence="1">Cell outer membrane</location>
        <topology evidence="1">Multi-pass membrane protein</topology>
    </subcellularLocation>
</comment>
<dbReference type="GO" id="GO:0046930">
    <property type="term" value="C:pore complex"/>
    <property type="evidence" value="ECO:0007669"/>
    <property type="project" value="UniProtKB-KW"/>
</dbReference>
<protein>
    <submittedName>
        <fullName evidence="17">Uncharacterized protein</fullName>
    </submittedName>
</protein>
<keyword evidence="3" id="KW-0813">Transport</keyword>
<evidence type="ECO:0000313" key="17">
    <source>
        <dbReference type="EMBL" id="KHE92595.1"/>
    </source>
</evidence>
<evidence type="ECO:0000259" key="16">
    <source>
        <dbReference type="Pfam" id="PF22461"/>
    </source>
</evidence>
<dbReference type="InterPro" id="IPR003715">
    <property type="entry name" value="Poly_export_N"/>
</dbReference>